<name>A0A4D7Z0X6_AGRTU</name>
<dbReference type="RefSeq" id="WP_137005347.1">
    <property type="nucleotide sequence ID" value="NZ_CP039923.1"/>
</dbReference>
<gene>
    <name evidence="1" type="ORF">CFBP7129_21585</name>
</gene>
<protein>
    <submittedName>
        <fullName evidence="1">Uncharacterized protein</fullName>
    </submittedName>
</protein>
<reference evidence="1 2" key="1">
    <citation type="submission" date="2019-04" db="EMBL/GenBank/DDBJ databases">
        <title>Complete genome sequence of Agrobacterium tumefaciens CFBP7129.</title>
        <authorList>
            <person name="Haryono M."/>
            <person name="Lin Y.-C."/>
            <person name="Lai E.-M."/>
            <person name="Kuo C.-H."/>
        </authorList>
    </citation>
    <scope>NUCLEOTIDE SEQUENCE [LARGE SCALE GENOMIC DNA]</scope>
    <source>
        <strain evidence="1 2">CFBP7129</strain>
    </source>
</reference>
<proteinExistence type="predicted"/>
<accession>A0A4D7Z0X6</accession>
<organism evidence="1 2">
    <name type="scientific">Agrobacterium tumefaciens</name>
    <dbReference type="NCBI Taxonomy" id="358"/>
    <lineage>
        <taxon>Bacteria</taxon>
        <taxon>Pseudomonadati</taxon>
        <taxon>Pseudomonadota</taxon>
        <taxon>Alphaproteobacteria</taxon>
        <taxon>Hyphomicrobiales</taxon>
        <taxon>Rhizobiaceae</taxon>
        <taxon>Rhizobium/Agrobacterium group</taxon>
        <taxon>Agrobacterium</taxon>
        <taxon>Agrobacterium tumefaciens complex</taxon>
    </lineage>
</organism>
<evidence type="ECO:0000313" key="1">
    <source>
        <dbReference type="EMBL" id="QCL96764.1"/>
    </source>
</evidence>
<dbReference type="AlphaFoldDB" id="A0A4D7Z0X6"/>
<dbReference type="EMBL" id="CP039923">
    <property type="protein sequence ID" value="QCL96764.1"/>
    <property type="molecule type" value="Genomic_DNA"/>
</dbReference>
<dbReference type="Proteomes" id="UP000298649">
    <property type="component" value="Chromosome linear"/>
</dbReference>
<evidence type="ECO:0000313" key="2">
    <source>
        <dbReference type="Proteomes" id="UP000298649"/>
    </source>
</evidence>
<sequence length="116" mass="13008">MILHTVQLARRHIVVCLENQRGLVLVTEILTAAKFAVVTTGDLRELVAELAIRDHYAVVTTGEWVAAIGQLTRLPIINPQEYVHRGSEGDQQLRFDRAAFFVQISFCLNQHDATAQ</sequence>